<dbReference type="InterPro" id="IPR013325">
    <property type="entry name" value="RNA_pol_sigma_r2"/>
</dbReference>
<comment type="caution">
    <text evidence="7">The sequence shown here is derived from an EMBL/GenBank/DDBJ whole genome shotgun (WGS) entry which is preliminary data.</text>
</comment>
<dbReference type="InterPro" id="IPR036388">
    <property type="entry name" value="WH-like_DNA-bd_sf"/>
</dbReference>
<evidence type="ECO:0000259" key="5">
    <source>
        <dbReference type="Pfam" id="PF04542"/>
    </source>
</evidence>
<evidence type="ECO:0000259" key="6">
    <source>
        <dbReference type="Pfam" id="PF08281"/>
    </source>
</evidence>
<dbReference type="CDD" id="cd06171">
    <property type="entry name" value="Sigma70_r4"/>
    <property type="match status" value="1"/>
</dbReference>
<keyword evidence="4" id="KW-0804">Transcription</keyword>
<dbReference type="InterPro" id="IPR014284">
    <property type="entry name" value="RNA_pol_sigma-70_dom"/>
</dbReference>
<dbReference type="Proteomes" id="UP001529380">
    <property type="component" value="Unassembled WGS sequence"/>
</dbReference>
<evidence type="ECO:0000256" key="3">
    <source>
        <dbReference type="ARBA" id="ARBA00023082"/>
    </source>
</evidence>
<evidence type="ECO:0000256" key="4">
    <source>
        <dbReference type="ARBA" id="ARBA00023163"/>
    </source>
</evidence>
<evidence type="ECO:0000313" key="7">
    <source>
        <dbReference type="EMBL" id="MDM8202050.1"/>
    </source>
</evidence>
<dbReference type="PANTHER" id="PTHR43133">
    <property type="entry name" value="RNA POLYMERASE ECF-TYPE SIGMA FACTO"/>
    <property type="match status" value="1"/>
</dbReference>
<sequence length="172" mass="19985">MLIYLQMIETPEEKSKFEQIYLEYKGLMFHVAFDILHNESDAEDAVHQAFVKVAENIRKIGDPVCPKTQSYIVTIAEHKAIDQYRKNQKHQVVELLDDIQGTETHYEGDNSLTKYILMLPARYREMILLRYHHGYSVREIASMMDISLAAAIKLDQRAKNKLKKLCEEAGIL</sequence>
<evidence type="ECO:0000313" key="8">
    <source>
        <dbReference type="Proteomes" id="UP001529380"/>
    </source>
</evidence>
<dbReference type="SUPFAM" id="SSF88659">
    <property type="entry name" value="Sigma3 and sigma4 domains of RNA polymerase sigma factors"/>
    <property type="match status" value="1"/>
</dbReference>
<keyword evidence="3" id="KW-0731">Sigma factor</keyword>
<keyword evidence="2" id="KW-0805">Transcription regulation</keyword>
<dbReference type="Pfam" id="PF08281">
    <property type="entry name" value="Sigma70_r4_2"/>
    <property type="match status" value="1"/>
</dbReference>
<protein>
    <submittedName>
        <fullName evidence="7">Sigma-70 family RNA polymerase sigma factor</fullName>
    </submittedName>
</protein>
<keyword evidence="8" id="KW-1185">Reference proteome</keyword>
<name>A0ABT7UT28_9FIRM</name>
<dbReference type="InterPro" id="IPR039425">
    <property type="entry name" value="RNA_pol_sigma-70-like"/>
</dbReference>
<reference evidence="7 8" key="1">
    <citation type="submission" date="2023-06" db="EMBL/GenBank/DDBJ databases">
        <title>Identification and characterization of horizontal gene transfer across gut microbiota members of farm animals based on homology search.</title>
        <authorList>
            <person name="Schwarzerova J."/>
            <person name="Nykrynova M."/>
            <person name="Jureckova K."/>
            <person name="Cejkova D."/>
            <person name="Rychlik I."/>
        </authorList>
    </citation>
    <scope>NUCLEOTIDE SEQUENCE [LARGE SCALE GENOMIC DNA]</scope>
    <source>
        <strain evidence="7 8">ET340</strain>
    </source>
</reference>
<dbReference type="Pfam" id="PF04542">
    <property type="entry name" value="Sigma70_r2"/>
    <property type="match status" value="1"/>
</dbReference>
<gene>
    <name evidence="7" type="ORF">QUW08_12225</name>
</gene>
<proteinExistence type="inferred from homology"/>
<comment type="similarity">
    <text evidence="1">Belongs to the sigma-70 factor family. ECF subfamily.</text>
</comment>
<dbReference type="InterPro" id="IPR013249">
    <property type="entry name" value="RNA_pol_sigma70_r4_t2"/>
</dbReference>
<dbReference type="PANTHER" id="PTHR43133:SF60">
    <property type="entry name" value="RNA POLYMERASE SIGMA FACTOR SIGV"/>
    <property type="match status" value="1"/>
</dbReference>
<organism evidence="7 8">
    <name type="scientific">Allofournierella massiliensis</name>
    <dbReference type="NCBI Taxonomy" id="1650663"/>
    <lineage>
        <taxon>Bacteria</taxon>
        <taxon>Bacillati</taxon>
        <taxon>Bacillota</taxon>
        <taxon>Clostridia</taxon>
        <taxon>Eubacteriales</taxon>
        <taxon>Oscillospiraceae</taxon>
        <taxon>Allofournierella</taxon>
    </lineage>
</organism>
<evidence type="ECO:0000256" key="1">
    <source>
        <dbReference type="ARBA" id="ARBA00010641"/>
    </source>
</evidence>
<dbReference type="SUPFAM" id="SSF88946">
    <property type="entry name" value="Sigma2 domain of RNA polymerase sigma factors"/>
    <property type="match status" value="1"/>
</dbReference>
<feature type="domain" description="RNA polymerase sigma-70 region 2" evidence="5">
    <location>
        <begin position="21"/>
        <end position="89"/>
    </location>
</feature>
<dbReference type="Gene3D" id="1.10.10.10">
    <property type="entry name" value="Winged helix-like DNA-binding domain superfamily/Winged helix DNA-binding domain"/>
    <property type="match status" value="1"/>
</dbReference>
<evidence type="ECO:0000256" key="2">
    <source>
        <dbReference type="ARBA" id="ARBA00023015"/>
    </source>
</evidence>
<dbReference type="InterPro" id="IPR013324">
    <property type="entry name" value="RNA_pol_sigma_r3/r4-like"/>
</dbReference>
<dbReference type="InterPro" id="IPR007627">
    <property type="entry name" value="RNA_pol_sigma70_r2"/>
</dbReference>
<dbReference type="NCBIfam" id="TIGR02937">
    <property type="entry name" value="sigma70-ECF"/>
    <property type="match status" value="1"/>
</dbReference>
<accession>A0ABT7UT28</accession>
<dbReference type="Gene3D" id="1.10.1740.10">
    <property type="match status" value="1"/>
</dbReference>
<dbReference type="EMBL" id="JAUDCL010000025">
    <property type="protein sequence ID" value="MDM8202050.1"/>
    <property type="molecule type" value="Genomic_DNA"/>
</dbReference>
<feature type="domain" description="RNA polymerase sigma factor 70 region 4 type 2" evidence="6">
    <location>
        <begin position="111"/>
        <end position="162"/>
    </location>
</feature>